<accession>A0ABM9A4Q3</accession>
<feature type="transmembrane region" description="Helical" evidence="1">
    <location>
        <begin position="7"/>
        <end position="25"/>
    </location>
</feature>
<evidence type="ECO:0000313" key="2">
    <source>
        <dbReference type="EMBL" id="CAH0539804.1"/>
    </source>
</evidence>
<reference evidence="2" key="1">
    <citation type="submission" date="2021-11" db="EMBL/GenBank/DDBJ databases">
        <authorList>
            <person name="Rodrigo-Torres L."/>
            <person name="Arahal R. D."/>
            <person name="Lucena T."/>
        </authorList>
    </citation>
    <scope>NUCLEOTIDE SEQUENCE</scope>
    <source>
        <strain evidence="2">CECT 7928</strain>
    </source>
</reference>
<comment type="caution">
    <text evidence="2">The sequence shown here is derived from an EMBL/GenBank/DDBJ whole genome shotgun (WGS) entry which is preliminary data.</text>
</comment>
<keyword evidence="1" id="KW-0472">Membrane</keyword>
<keyword evidence="1" id="KW-0812">Transmembrane</keyword>
<evidence type="ECO:0000256" key="1">
    <source>
        <dbReference type="SAM" id="Phobius"/>
    </source>
</evidence>
<dbReference type="EMBL" id="CAKLDM010000002">
    <property type="protein sequence ID" value="CAH0539804.1"/>
    <property type="molecule type" value="Genomic_DNA"/>
</dbReference>
<protein>
    <recommendedName>
        <fullName evidence="4">DUF4760 domain-containing protein</fullName>
    </recommendedName>
</protein>
<keyword evidence="1" id="KW-1133">Transmembrane helix</keyword>
<gene>
    <name evidence="2" type="ORF">VMF7928_02461</name>
</gene>
<sequence length="243" mass="28022">MESFNRKWLYIAFVVSLIVLILYFVQFNVIHLPHLSTNQEDWGSFGAYVGGTIGPIFAYLAYLGVREQLLTQKKSHQALVSQKALEDHIYRTKESFEHINILSLSSIVPIEKHLNIELANSLKSDLHTSVNNAPINLIIDEVIEAGHLLHGASVIYQRYMFLIDQASRELDIGTPLSEHKWVARTTWALYKKRGVFLSILAKKALNEITSDNQEVYPYEHKELLTLIHNYEHIWDPSWKKIVL</sequence>
<feature type="transmembrane region" description="Helical" evidence="1">
    <location>
        <begin position="45"/>
        <end position="65"/>
    </location>
</feature>
<keyword evidence="3" id="KW-1185">Reference proteome</keyword>
<dbReference type="Proteomes" id="UP000838748">
    <property type="component" value="Unassembled WGS sequence"/>
</dbReference>
<name>A0ABM9A4Q3_9VIBR</name>
<organism evidence="2 3">
    <name type="scientific">Vibrio marisflavi CECT 7928</name>
    <dbReference type="NCBI Taxonomy" id="634439"/>
    <lineage>
        <taxon>Bacteria</taxon>
        <taxon>Pseudomonadati</taxon>
        <taxon>Pseudomonadota</taxon>
        <taxon>Gammaproteobacteria</taxon>
        <taxon>Vibrionales</taxon>
        <taxon>Vibrionaceae</taxon>
        <taxon>Vibrio</taxon>
    </lineage>
</organism>
<evidence type="ECO:0008006" key="4">
    <source>
        <dbReference type="Google" id="ProtNLM"/>
    </source>
</evidence>
<evidence type="ECO:0000313" key="3">
    <source>
        <dbReference type="Proteomes" id="UP000838748"/>
    </source>
</evidence>
<proteinExistence type="predicted"/>